<dbReference type="GO" id="GO:0005634">
    <property type="term" value="C:nucleus"/>
    <property type="evidence" value="ECO:0007669"/>
    <property type="project" value="TreeGrafter"/>
</dbReference>
<dbReference type="Gene3D" id="1.20.930.60">
    <property type="match status" value="1"/>
</dbReference>
<dbReference type="InterPro" id="IPR039763">
    <property type="entry name" value="ARMT1"/>
</dbReference>
<keyword evidence="3 7" id="KW-0479">Metal-binding</keyword>
<dbReference type="Gene3D" id="3.40.50.10880">
    <property type="entry name" value="Uncharacterised protein PF01937, DUF89, domain 3"/>
    <property type="match status" value="1"/>
</dbReference>
<dbReference type="EC" id="3.1.3.-" evidence="7"/>
<keyword evidence="10" id="KW-1185">Reference proteome</keyword>
<proteinExistence type="inferred from homology"/>
<evidence type="ECO:0000256" key="2">
    <source>
        <dbReference type="ARBA" id="ARBA00009519"/>
    </source>
</evidence>
<comment type="similarity">
    <text evidence="2 7">Belongs to the damage-control phosphatase family. Sugar phosphate phosphatase III subfamily.</text>
</comment>
<dbReference type="Pfam" id="PF01937">
    <property type="entry name" value="ARMT1-like_dom"/>
    <property type="match status" value="1"/>
</dbReference>
<evidence type="ECO:0000256" key="6">
    <source>
        <dbReference type="ARBA" id="ARBA00048809"/>
    </source>
</evidence>
<evidence type="ECO:0000256" key="7">
    <source>
        <dbReference type="RuleBase" id="RU367030"/>
    </source>
</evidence>
<reference evidence="9" key="1">
    <citation type="submission" date="2023-11" db="EMBL/GenBank/DDBJ databases">
        <authorList>
            <person name="Alioto T."/>
            <person name="Alioto T."/>
            <person name="Gomez Garrido J."/>
        </authorList>
    </citation>
    <scope>NUCLEOTIDE SEQUENCE</scope>
</reference>
<evidence type="ECO:0000256" key="4">
    <source>
        <dbReference type="ARBA" id="ARBA00022801"/>
    </source>
</evidence>
<comment type="catalytic activity">
    <reaction evidence="6 7">
        <text>beta-D-fructose 6-phosphate = dihydroxyacetone + D-glyceraldehyde 3-phosphate</text>
        <dbReference type="Rhea" id="RHEA:28002"/>
        <dbReference type="ChEBI" id="CHEBI:16016"/>
        <dbReference type="ChEBI" id="CHEBI:57634"/>
        <dbReference type="ChEBI" id="CHEBI:59776"/>
    </reaction>
</comment>
<evidence type="ECO:0000259" key="8">
    <source>
        <dbReference type="Pfam" id="PF01937"/>
    </source>
</evidence>
<dbReference type="InterPro" id="IPR036075">
    <property type="entry name" value="ARMT-1-like_metal-bd_sf"/>
</dbReference>
<comment type="cofactor">
    <cofactor evidence="7">
        <name>Mn(2+)</name>
        <dbReference type="ChEBI" id="CHEBI:29035"/>
    </cofactor>
    <cofactor evidence="7">
        <name>Ni(2+)</name>
        <dbReference type="ChEBI" id="CHEBI:49786"/>
    </cofactor>
</comment>
<organism evidence="9 10">
    <name type="scientific">Lecanosticta acicola</name>
    <dbReference type="NCBI Taxonomy" id="111012"/>
    <lineage>
        <taxon>Eukaryota</taxon>
        <taxon>Fungi</taxon>
        <taxon>Dikarya</taxon>
        <taxon>Ascomycota</taxon>
        <taxon>Pezizomycotina</taxon>
        <taxon>Dothideomycetes</taxon>
        <taxon>Dothideomycetidae</taxon>
        <taxon>Mycosphaerellales</taxon>
        <taxon>Mycosphaerellaceae</taxon>
        <taxon>Lecanosticta</taxon>
    </lineage>
</organism>
<dbReference type="SUPFAM" id="SSF111321">
    <property type="entry name" value="AF1104-like"/>
    <property type="match status" value="1"/>
</dbReference>
<evidence type="ECO:0000313" key="10">
    <source>
        <dbReference type="Proteomes" id="UP001296104"/>
    </source>
</evidence>
<keyword evidence="5 7" id="KW-0464">Manganese</keyword>
<evidence type="ECO:0000256" key="1">
    <source>
        <dbReference type="ARBA" id="ARBA00001326"/>
    </source>
</evidence>
<dbReference type="PANTHER" id="PTHR12260:SF6">
    <property type="entry name" value="DAMAGE-CONTROL PHOSPHATASE ARMT1"/>
    <property type="match status" value="1"/>
</dbReference>
<dbReference type="AlphaFoldDB" id="A0AAI8Z1V0"/>
<accession>A0AAI8Z1V0</accession>
<dbReference type="GO" id="GO:0006974">
    <property type="term" value="P:DNA damage response"/>
    <property type="evidence" value="ECO:0007669"/>
    <property type="project" value="TreeGrafter"/>
</dbReference>
<comment type="domain">
    <text evidence="7">Subfamily III proteins have a conserved RTxK motif about 40-50 residues from the C-terminus; the threonine may be replaced by serine or cysteine.</text>
</comment>
<feature type="domain" description="Damage-control phosphatase ARMT1-like metal-binding" evidence="8">
    <location>
        <begin position="66"/>
        <end position="482"/>
    </location>
</feature>
<comment type="caution">
    <text evidence="9">The sequence shown here is derived from an EMBL/GenBank/DDBJ whole genome shotgun (WGS) entry which is preliminary data.</text>
</comment>
<sequence>MELDPKVGKRFRRETGVEAVADNFQAPSSTSDPNSFAYVSARERWPTILVEPDRKPHAHGDLQFSQTQAIDDVHRATSQESGEKAEEGKQITQGLATLKYELQHNRQLSPLSDDGGSDIPGYNKELEQRGHPKWHDVAWLYAECYLYRRMATLFANSKHWKNYDVFSKQKTSTFRSSRPAVIELAHRYNDLTKQFQSNQSAIASASAEERENAEKLLFVEMCEICLWGNATDLSLLTNLSYDDIQKLQGANARKANEDKIIVNDFASAFATLKKAKASGAKERRVDIVLDNAGFELFVDLVLAGYLLQADLATQIVLHPKNIPWFVSDVIPKDFGDLLNVLVNAKTFYESPSEEEQAQGVKPQALNEADAESLQTLFQNWSQLYAEGKIVLRPNVFWTEGGSYWRLPKTAPKLYEDLKESELVIFKGDLNYRKLTGDVMWDPTTPFPEALGPLGPGSGINVLALRTCKADVVVGLPKGEDERLRAVEGGGGNSGARKWAWSGKWAVVSFCGGKGQTP</sequence>
<protein>
    <recommendedName>
        <fullName evidence="7">Sugar phosphate phosphatase</fullName>
        <ecNumber evidence="7">3.1.3.-</ecNumber>
    </recommendedName>
</protein>
<dbReference type="InterPro" id="IPR002791">
    <property type="entry name" value="ARMT1-like_metal-bd"/>
</dbReference>
<keyword evidence="4 7" id="KW-0378">Hydrolase</keyword>
<evidence type="ECO:0000256" key="3">
    <source>
        <dbReference type="ARBA" id="ARBA00022723"/>
    </source>
</evidence>
<dbReference type="GO" id="GO:0046872">
    <property type="term" value="F:metal ion binding"/>
    <property type="evidence" value="ECO:0007669"/>
    <property type="project" value="UniProtKB-UniRule"/>
</dbReference>
<dbReference type="GO" id="GO:0016791">
    <property type="term" value="F:phosphatase activity"/>
    <property type="evidence" value="ECO:0007669"/>
    <property type="project" value="TreeGrafter"/>
</dbReference>
<dbReference type="Proteomes" id="UP001296104">
    <property type="component" value="Unassembled WGS sequence"/>
</dbReference>
<evidence type="ECO:0000256" key="5">
    <source>
        <dbReference type="ARBA" id="ARBA00023211"/>
    </source>
</evidence>
<gene>
    <name evidence="9" type="ORF">LECACI_7A006102</name>
</gene>
<dbReference type="EMBL" id="CAVMBE010000042">
    <property type="protein sequence ID" value="CAK4030944.1"/>
    <property type="molecule type" value="Genomic_DNA"/>
</dbReference>
<evidence type="ECO:0000313" key="9">
    <source>
        <dbReference type="EMBL" id="CAK4030944.1"/>
    </source>
</evidence>
<comment type="function">
    <text evidence="7">Metal-dependent phosphatase that shows phosphatase activity against several substrates, including fructose-1-phosphate and fructose-6-phosphate. Its preference for fructose-1-phosphate, a strong glycating agent that causes DNA damage rather than a canonical yeast metabolite, suggests a damage-control function in hexose phosphate metabolism.</text>
</comment>
<dbReference type="PANTHER" id="PTHR12260">
    <property type="entry name" value="DAMAGE-CONTROL PHOSPHATASE ARMT1"/>
    <property type="match status" value="1"/>
</dbReference>
<comment type="catalytic activity">
    <reaction evidence="1 7">
        <text>beta-D-fructose 1-phosphate + H2O = D-fructose + phosphate</text>
        <dbReference type="Rhea" id="RHEA:35603"/>
        <dbReference type="ChEBI" id="CHEBI:15377"/>
        <dbReference type="ChEBI" id="CHEBI:37721"/>
        <dbReference type="ChEBI" id="CHEBI:43474"/>
        <dbReference type="ChEBI" id="CHEBI:138881"/>
    </reaction>
</comment>
<name>A0AAI8Z1V0_9PEZI</name>